<protein>
    <recommendedName>
        <fullName evidence="5">Integral membrane protein</fullName>
    </recommendedName>
</protein>
<evidence type="ECO:0000256" key="2">
    <source>
        <dbReference type="SAM" id="Phobius"/>
    </source>
</evidence>
<evidence type="ECO:0008006" key="5">
    <source>
        <dbReference type="Google" id="ProtNLM"/>
    </source>
</evidence>
<dbReference type="PANTHER" id="PTHR40078:SF1">
    <property type="entry name" value="INTEGRAL MEMBRANE PROTEIN"/>
    <property type="match status" value="1"/>
</dbReference>
<reference evidence="3" key="1">
    <citation type="submission" date="2009-01" db="EMBL/GenBank/DDBJ databases">
        <title>Complete sequence of chromosome of Arthrobacter chlorophenolicus A6.</title>
        <authorList>
            <consortium name="US DOE Joint Genome Institute"/>
            <person name="Lucas S."/>
            <person name="Copeland A."/>
            <person name="Lapidus A."/>
            <person name="Glavina del Rio T."/>
            <person name="Tice H."/>
            <person name="Bruce D."/>
            <person name="Goodwin L."/>
            <person name="Pitluck S."/>
            <person name="Goltsman E."/>
            <person name="Clum A."/>
            <person name="Larimer F."/>
            <person name="Land M."/>
            <person name="Hauser L."/>
            <person name="Kyrpides N."/>
            <person name="Mikhailova N."/>
            <person name="Jansson J."/>
            <person name="Richardson P."/>
        </authorList>
    </citation>
    <scope>NUCLEOTIDE SEQUENCE [LARGE SCALE GENOMIC DNA]</scope>
    <source>
        <strain evidence="3">A6</strain>
    </source>
</reference>
<keyword evidence="2" id="KW-1133">Transmembrane helix</keyword>
<dbReference type="PANTHER" id="PTHR40078">
    <property type="entry name" value="INTEGRAL MEMBRANE PROTEIN-RELATED"/>
    <property type="match status" value="1"/>
</dbReference>
<evidence type="ECO:0000256" key="1">
    <source>
        <dbReference type="SAM" id="MobiDB-lite"/>
    </source>
</evidence>
<gene>
    <name evidence="3" type="ordered locus">Achl_0749</name>
</gene>
<dbReference type="eggNOG" id="COG2364">
    <property type="taxonomic scope" value="Bacteria"/>
</dbReference>
<dbReference type="Pfam" id="PF19700">
    <property type="entry name" value="DUF6198"/>
    <property type="match status" value="1"/>
</dbReference>
<dbReference type="KEGG" id="ach:Achl_0749"/>
<dbReference type="AlphaFoldDB" id="B8HC36"/>
<keyword evidence="4" id="KW-1185">Reference proteome</keyword>
<sequence>MMFRRLLQLFAGLAMYGISLALFIRAGLGLDPWDVFHQGVANRTGLSIGVVVITVSFLVLLLWIPLRQRPGFGTLCNAILVGVFADVGLALIPSLSNLAGQLGMLAGAILLNGIASACYIGARFGPGARDGLMTGLARRTGWSVRLSRTLIEVVVLAAGWLLGGSVGVGTVLYALAIGPLVQLLLPWFMVPAGAPELSGPELAGAARPDGKADVGPEAAGEPSYSGKGWHLGQK</sequence>
<evidence type="ECO:0000313" key="4">
    <source>
        <dbReference type="Proteomes" id="UP000002505"/>
    </source>
</evidence>
<organism evidence="3 4">
    <name type="scientific">Pseudarthrobacter chlorophenolicus (strain ATCC 700700 / DSM 12829 / CIP 107037 / JCM 12360 / KCTC 9906 / NCIMB 13794 / A6)</name>
    <name type="common">Arthrobacter chlorophenolicus</name>
    <dbReference type="NCBI Taxonomy" id="452863"/>
    <lineage>
        <taxon>Bacteria</taxon>
        <taxon>Bacillati</taxon>
        <taxon>Actinomycetota</taxon>
        <taxon>Actinomycetes</taxon>
        <taxon>Micrococcales</taxon>
        <taxon>Micrococcaceae</taxon>
        <taxon>Pseudarthrobacter</taxon>
    </lineage>
</organism>
<evidence type="ECO:0000313" key="3">
    <source>
        <dbReference type="EMBL" id="ACL38746.1"/>
    </source>
</evidence>
<keyword evidence="2" id="KW-0812">Transmembrane</keyword>
<keyword evidence="2" id="KW-0472">Membrane</keyword>
<feature type="region of interest" description="Disordered" evidence="1">
    <location>
        <begin position="200"/>
        <end position="234"/>
    </location>
</feature>
<accession>B8HC36</accession>
<dbReference type="RefSeq" id="WP_015935971.1">
    <property type="nucleotide sequence ID" value="NC_011886.1"/>
</dbReference>
<proteinExistence type="predicted"/>
<dbReference type="HOGENOM" id="CLU_083843_0_0_11"/>
<feature type="transmembrane region" description="Helical" evidence="2">
    <location>
        <begin position="45"/>
        <end position="64"/>
    </location>
</feature>
<dbReference type="Proteomes" id="UP000002505">
    <property type="component" value="Chromosome"/>
</dbReference>
<name>B8HC36_PSECP</name>
<feature type="transmembrane region" description="Helical" evidence="2">
    <location>
        <begin position="71"/>
        <end position="92"/>
    </location>
</feature>
<dbReference type="InterPro" id="IPR038750">
    <property type="entry name" value="YczE/YyaS-like"/>
</dbReference>
<dbReference type="OrthoDB" id="154912at2"/>
<dbReference type="EMBL" id="CP001341">
    <property type="protein sequence ID" value="ACL38746.1"/>
    <property type="molecule type" value="Genomic_DNA"/>
</dbReference>
<feature type="transmembrane region" description="Helical" evidence="2">
    <location>
        <begin position="98"/>
        <end position="122"/>
    </location>
</feature>